<dbReference type="EMBL" id="AJSR01002494">
    <property type="protein sequence ID" value="EKM28508.1"/>
    <property type="molecule type" value="Genomic_DNA"/>
</dbReference>
<dbReference type="AlphaFoldDB" id="A0A454CQ27"/>
<organism evidence="1 2">
    <name type="scientific">Vibrio harveyi</name>
    <name type="common">Beneckea harveyi</name>
    <dbReference type="NCBI Taxonomy" id="669"/>
    <lineage>
        <taxon>Bacteria</taxon>
        <taxon>Pseudomonadati</taxon>
        <taxon>Pseudomonadota</taxon>
        <taxon>Gammaproteobacteria</taxon>
        <taxon>Vibrionales</taxon>
        <taxon>Vibrionaceae</taxon>
        <taxon>Vibrio</taxon>
    </lineage>
</organism>
<protein>
    <submittedName>
        <fullName evidence="1">Uncharacterized protein</fullName>
    </submittedName>
</protein>
<name>A0A454CQ27_VIBHA</name>
<accession>A0A454CQ27</accession>
<evidence type="ECO:0000313" key="2">
    <source>
        <dbReference type="Proteomes" id="UP000008367"/>
    </source>
</evidence>
<reference evidence="1 2" key="1">
    <citation type="submission" date="2012-10" db="EMBL/GenBank/DDBJ databases">
        <title>Genome sequence of Vibrio Cholerae HENC-02.</title>
        <authorList>
            <person name="Eppinger M."/>
            <person name="Hasan N.A."/>
            <person name="Sengamalay N."/>
            <person name="Hine E."/>
            <person name="Su Q."/>
            <person name="Daugherty S.C."/>
            <person name="Young S."/>
            <person name="Sadzewicz L."/>
            <person name="Tallon L."/>
            <person name="Cebula T.A."/>
            <person name="Ravel J."/>
            <person name="Colwell R.R."/>
        </authorList>
    </citation>
    <scope>NUCLEOTIDE SEQUENCE [LARGE SCALE GENOMIC DNA]</scope>
    <source>
        <strain evidence="1 2">HENC-02</strain>
    </source>
</reference>
<gene>
    <name evidence="1" type="ORF">VCHENC02_5599B</name>
</gene>
<evidence type="ECO:0000313" key="1">
    <source>
        <dbReference type="EMBL" id="EKM28508.1"/>
    </source>
</evidence>
<comment type="caution">
    <text evidence="1">The sequence shown here is derived from an EMBL/GenBank/DDBJ whole genome shotgun (WGS) entry which is preliminary data.</text>
</comment>
<proteinExistence type="predicted"/>
<sequence length="19" mass="2471">KLFFCVRNWRFKIGCFRFC</sequence>
<dbReference type="Proteomes" id="UP000008367">
    <property type="component" value="Unassembled WGS sequence"/>
</dbReference>
<feature type="non-terminal residue" evidence="1">
    <location>
        <position position="1"/>
    </location>
</feature>